<accession>A0ABN4TNJ9</accession>
<proteinExistence type="inferred from homology"/>
<evidence type="ECO:0000313" key="4">
    <source>
        <dbReference type="EMBL" id="AOZ08878.1"/>
    </source>
</evidence>
<keyword evidence="4" id="KW-0282">Flagellum</keyword>
<keyword evidence="5" id="KW-1185">Reference proteome</keyword>
<dbReference type="RefSeq" id="WP_071021712.1">
    <property type="nucleotide sequence ID" value="NZ_CP017755.1"/>
</dbReference>
<name>A0ABN4TNJ9_9BURK</name>
<dbReference type="EMBL" id="CP017755">
    <property type="protein sequence ID" value="AOZ08878.1"/>
    <property type="molecule type" value="Genomic_DNA"/>
</dbReference>
<dbReference type="SUPFAM" id="SSF140566">
    <property type="entry name" value="FlgN-like"/>
    <property type="match status" value="1"/>
</dbReference>
<dbReference type="InterPro" id="IPR007809">
    <property type="entry name" value="FlgN-like"/>
</dbReference>
<dbReference type="InterPro" id="IPR036679">
    <property type="entry name" value="FlgN-like_sf"/>
</dbReference>
<comment type="function">
    <text evidence="1">Required for the efficient initiation of filament assembly.</text>
</comment>
<dbReference type="Proteomes" id="UP000177515">
    <property type="component" value="Chromosome 2"/>
</dbReference>
<dbReference type="Gene3D" id="1.20.58.300">
    <property type="entry name" value="FlgN-like"/>
    <property type="match status" value="1"/>
</dbReference>
<sequence>MSLPLIQILHRETEAVKAFAEALADEREVMKSGDAQALGAVLDRKTALASALAELGAAREAQMAAAGLRAGPNGMLVGLRIDPAVHQAWRTLRLAALGAHQASTLNSAVIAAHLEHTRAAIQVLRQRGIDAGLYGRDGRTQNAASGLSLARG</sequence>
<gene>
    <name evidence="4" type="ORF">BKK80_23640</name>
</gene>
<evidence type="ECO:0000256" key="2">
    <source>
        <dbReference type="ARBA" id="ARBA00007703"/>
    </source>
</evidence>
<evidence type="ECO:0000313" key="5">
    <source>
        <dbReference type="Proteomes" id="UP000177515"/>
    </source>
</evidence>
<dbReference type="Pfam" id="PF05130">
    <property type="entry name" value="FlgN"/>
    <property type="match status" value="1"/>
</dbReference>
<keyword evidence="4" id="KW-0966">Cell projection</keyword>
<evidence type="ECO:0000256" key="1">
    <source>
        <dbReference type="ARBA" id="ARBA00002397"/>
    </source>
</evidence>
<organism evidence="4 5">
    <name type="scientific">Cupriavidus malaysiensis</name>
    <dbReference type="NCBI Taxonomy" id="367825"/>
    <lineage>
        <taxon>Bacteria</taxon>
        <taxon>Pseudomonadati</taxon>
        <taxon>Pseudomonadota</taxon>
        <taxon>Betaproteobacteria</taxon>
        <taxon>Burkholderiales</taxon>
        <taxon>Burkholderiaceae</taxon>
        <taxon>Cupriavidus</taxon>
    </lineage>
</organism>
<evidence type="ECO:0000256" key="3">
    <source>
        <dbReference type="ARBA" id="ARBA00022795"/>
    </source>
</evidence>
<reference evidence="4 5" key="1">
    <citation type="submission" date="2016-10" db="EMBL/GenBank/DDBJ databases">
        <title>Complete genome sequences of three Cupriavidus strains isolated from various Malaysian environments.</title>
        <authorList>
            <person name="Abdullah A.A.-A."/>
            <person name="Shafie N.A.H."/>
            <person name="Lau N.S."/>
        </authorList>
    </citation>
    <scope>NUCLEOTIDE SEQUENCE [LARGE SCALE GENOMIC DNA]</scope>
    <source>
        <strain evidence="4 5">USMAA1020</strain>
    </source>
</reference>
<keyword evidence="4" id="KW-0969">Cilium</keyword>
<protein>
    <submittedName>
        <fullName evidence="4">Flagellar biosynthesis protein FlgN</fullName>
    </submittedName>
</protein>
<comment type="similarity">
    <text evidence="2">Belongs to the FlgN family.</text>
</comment>
<keyword evidence="3" id="KW-1005">Bacterial flagellum biogenesis</keyword>